<evidence type="ECO:0000313" key="2">
    <source>
        <dbReference type="Proteomes" id="UP000008637"/>
    </source>
</evidence>
<keyword evidence="2" id="KW-1185">Reference proteome</keyword>
<organism evidence="1 2">
    <name type="scientific">Mycoplasma haemofelis (strain Langford 1)</name>
    <name type="common">Haemobartonella felis</name>
    <dbReference type="NCBI Taxonomy" id="941640"/>
    <lineage>
        <taxon>Bacteria</taxon>
        <taxon>Bacillati</taxon>
        <taxon>Mycoplasmatota</taxon>
        <taxon>Mollicutes</taxon>
        <taxon>Mycoplasmataceae</taxon>
        <taxon>Mycoplasma</taxon>
    </lineage>
</organism>
<dbReference type="AlphaFoldDB" id="E8ZJL6"/>
<accession>E8ZJL6</accession>
<dbReference type="EMBL" id="FR773153">
    <property type="protein sequence ID" value="CBY93337.1"/>
    <property type="molecule type" value="Genomic_DNA"/>
</dbReference>
<gene>
    <name evidence="1" type="ORF">HF1_13290</name>
</gene>
<evidence type="ECO:0000313" key="1">
    <source>
        <dbReference type="EMBL" id="CBY93337.1"/>
    </source>
</evidence>
<dbReference type="HOGENOM" id="CLU_098620_3_0_14"/>
<name>E8ZJL6_MYCHL</name>
<protein>
    <submittedName>
        <fullName evidence="1">Uncharacterized protein</fullName>
    </submittedName>
</protein>
<dbReference type="Proteomes" id="UP000008637">
    <property type="component" value="Chromosome"/>
</dbReference>
<reference evidence="1 2" key="1">
    <citation type="journal article" date="2011" name="J. Bacteriol.">
        <title>Complete genome sequence of Mycoplasma haemofelis, a hemotropic mycoplasma.</title>
        <authorList>
            <person name="Barker E.N."/>
            <person name="Helps C.R."/>
            <person name="Peters I.R."/>
            <person name="Darby A.C."/>
            <person name="Radford A.D."/>
            <person name="Tasker S."/>
        </authorList>
    </citation>
    <scope>NUCLEOTIDE SEQUENCE [LARGE SCALE GENOMIC DNA]</scope>
    <source>
        <strain evidence="1 2">Langford 1</strain>
    </source>
</reference>
<proteinExistence type="predicted"/>
<sequence>MTPLTSKTLAGLGSLAAVGGGSALAWQQGAFSSSPKNIRERLVADKYEILDQDSNKWSEIFSVYKGANNTKWRFENDELTSSPQDTEVQKLKNKCEEALKKAPSDEKSYSLASKWCVVPRRVDSFIDSTSLLNDQENGETDKPSWKKVLDKFKLTKVTESSSTKYAMSGVSLEEDSDGSKDTNNINKIKEGCRTRKGKYHYSLDFEDSLKEVKQWCTIDASK</sequence>
<dbReference type="KEGG" id="mha:HF1_13290"/>